<keyword evidence="2 5" id="KW-0479">Metal-binding</keyword>
<dbReference type="Proteomes" id="UP001567538">
    <property type="component" value="Unassembled WGS sequence"/>
</dbReference>
<dbReference type="Gene3D" id="2.60.120.330">
    <property type="entry name" value="B-lactam Antibiotic, Isopenicillin N Synthase, Chain"/>
    <property type="match status" value="1"/>
</dbReference>
<evidence type="ECO:0000259" key="6">
    <source>
        <dbReference type="PROSITE" id="PS51471"/>
    </source>
</evidence>
<feature type="domain" description="Fe2OG dioxygenase" evidence="6">
    <location>
        <begin position="203"/>
        <end position="303"/>
    </location>
</feature>
<dbReference type="FunFam" id="2.60.120.330:FF:000001">
    <property type="entry name" value="Protein SRG1"/>
    <property type="match status" value="1"/>
</dbReference>
<keyword evidence="4 5" id="KW-0408">Iron</keyword>
<sequence length="352" mass="39405">MDSLGSSLKVPIVQELAKEKLTAVPARYIRGGDDNITPSPDHLPPSTHIPIIDMHKLLHPDSSESELRNLHTACQQWGFFQLINHGAESSIIEKMKYEIQEFFNLPSEEKDEFRQQAADVEGYGQAFVVSDEQTLDWGDMFFVTTLPPHLRKPHLIPKLPTAFRDSIEGYGAELKILAVKILKFMAKSLGMELEEMEALFDQGTQSMRMNYYPPCPQPELVTGLYPHSDAVGLTILLQVNEMEGLQIKKDGVWIPVSPLPDAFVINIGDVLEIITNGTYPSIEHRATVNREKERLSIATFLNPKLEAEIGPAASLVGPKTPAKFKSIAGVDYYKGLFSQELNGKSYLEIMRI</sequence>
<proteinExistence type="inferred from homology"/>
<comment type="similarity">
    <text evidence="1 5">Belongs to the iron/ascorbate-dependent oxidoreductase family.</text>
</comment>
<evidence type="ECO:0000256" key="1">
    <source>
        <dbReference type="ARBA" id="ARBA00008056"/>
    </source>
</evidence>
<gene>
    <name evidence="7" type="primary">F7ODM1</name>
    <name evidence="7" type="ORF">AAHA92_10610</name>
</gene>
<evidence type="ECO:0000313" key="7">
    <source>
        <dbReference type="EMBL" id="KAL1560398.1"/>
    </source>
</evidence>
<accession>A0ABD1HVB6</accession>
<dbReference type="PROSITE" id="PS51471">
    <property type="entry name" value="FE2OG_OXY"/>
    <property type="match status" value="1"/>
</dbReference>
<protein>
    <submittedName>
        <fullName evidence="7">Oxoglutarate-dependent flavonoid 7-O-demethylase 1</fullName>
    </submittedName>
</protein>
<dbReference type="GO" id="GO:0002238">
    <property type="term" value="P:response to molecule of fungal origin"/>
    <property type="evidence" value="ECO:0007669"/>
    <property type="project" value="UniProtKB-ARBA"/>
</dbReference>
<evidence type="ECO:0000256" key="2">
    <source>
        <dbReference type="ARBA" id="ARBA00022723"/>
    </source>
</evidence>
<evidence type="ECO:0000256" key="4">
    <source>
        <dbReference type="ARBA" id="ARBA00023004"/>
    </source>
</evidence>
<evidence type="ECO:0000256" key="3">
    <source>
        <dbReference type="ARBA" id="ARBA00023002"/>
    </source>
</evidence>
<dbReference type="InterPro" id="IPR027443">
    <property type="entry name" value="IPNS-like_sf"/>
</dbReference>
<dbReference type="InterPro" id="IPR050295">
    <property type="entry name" value="Plant_2OG-oxidoreductases"/>
</dbReference>
<keyword evidence="8" id="KW-1185">Reference proteome</keyword>
<evidence type="ECO:0000313" key="8">
    <source>
        <dbReference type="Proteomes" id="UP001567538"/>
    </source>
</evidence>
<dbReference type="GO" id="GO:0046872">
    <property type="term" value="F:metal ion binding"/>
    <property type="evidence" value="ECO:0007669"/>
    <property type="project" value="UniProtKB-KW"/>
</dbReference>
<dbReference type="InterPro" id="IPR005123">
    <property type="entry name" value="Oxoglu/Fe-dep_dioxygenase_dom"/>
</dbReference>
<dbReference type="AlphaFoldDB" id="A0ABD1HVB6"/>
<dbReference type="Pfam" id="PF14226">
    <property type="entry name" value="DIOX_N"/>
    <property type="match status" value="1"/>
</dbReference>
<evidence type="ECO:0000256" key="5">
    <source>
        <dbReference type="RuleBase" id="RU003682"/>
    </source>
</evidence>
<reference evidence="7 8" key="1">
    <citation type="submission" date="2024-06" db="EMBL/GenBank/DDBJ databases">
        <title>A chromosome level genome sequence of Diviner's sage (Salvia divinorum).</title>
        <authorList>
            <person name="Ford S.A."/>
            <person name="Ro D.-K."/>
            <person name="Ness R.W."/>
            <person name="Phillips M.A."/>
        </authorList>
    </citation>
    <scope>NUCLEOTIDE SEQUENCE [LARGE SCALE GENOMIC DNA]</scope>
    <source>
        <strain evidence="7">SAF-2024a</strain>
        <tissue evidence="7">Leaf</tissue>
    </source>
</reference>
<keyword evidence="3 5" id="KW-0560">Oxidoreductase</keyword>
<comment type="caution">
    <text evidence="7">The sequence shown here is derived from an EMBL/GenBank/DDBJ whole genome shotgun (WGS) entry which is preliminary data.</text>
</comment>
<name>A0ABD1HVB6_SALDI</name>
<dbReference type="SUPFAM" id="SSF51197">
    <property type="entry name" value="Clavaminate synthase-like"/>
    <property type="match status" value="1"/>
</dbReference>
<dbReference type="GO" id="GO:0016706">
    <property type="term" value="F:2-oxoglutarate-dependent dioxygenase activity"/>
    <property type="evidence" value="ECO:0007669"/>
    <property type="project" value="UniProtKB-ARBA"/>
</dbReference>
<dbReference type="GO" id="GO:0009805">
    <property type="term" value="P:coumarin biosynthetic process"/>
    <property type="evidence" value="ECO:0007669"/>
    <property type="project" value="UniProtKB-ARBA"/>
</dbReference>
<organism evidence="7 8">
    <name type="scientific">Salvia divinorum</name>
    <name type="common">Maria pastora</name>
    <name type="synonym">Diviner's sage</name>
    <dbReference type="NCBI Taxonomy" id="28513"/>
    <lineage>
        <taxon>Eukaryota</taxon>
        <taxon>Viridiplantae</taxon>
        <taxon>Streptophyta</taxon>
        <taxon>Embryophyta</taxon>
        <taxon>Tracheophyta</taxon>
        <taxon>Spermatophyta</taxon>
        <taxon>Magnoliopsida</taxon>
        <taxon>eudicotyledons</taxon>
        <taxon>Gunneridae</taxon>
        <taxon>Pentapetalae</taxon>
        <taxon>asterids</taxon>
        <taxon>lamiids</taxon>
        <taxon>Lamiales</taxon>
        <taxon>Lamiaceae</taxon>
        <taxon>Nepetoideae</taxon>
        <taxon>Mentheae</taxon>
        <taxon>Salviinae</taxon>
        <taxon>Salvia</taxon>
        <taxon>Salvia subgen. Calosphace</taxon>
    </lineage>
</organism>
<dbReference type="Pfam" id="PF03171">
    <property type="entry name" value="2OG-FeII_Oxy"/>
    <property type="match status" value="1"/>
</dbReference>
<dbReference type="EMBL" id="JBEAFC010000004">
    <property type="protein sequence ID" value="KAL1560398.1"/>
    <property type="molecule type" value="Genomic_DNA"/>
</dbReference>
<dbReference type="InterPro" id="IPR026992">
    <property type="entry name" value="DIOX_N"/>
</dbReference>
<dbReference type="InterPro" id="IPR044861">
    <property type="entry name" value="IPNS-like_FE2OG_OXY"/>
</dbReference>
<dbReference type="PANTHER" id="PTHR47991">
    <property type="entry name" value="OXOGLUTARATE/IRON-DEPENDENT DIOXYGENASE"/>
    <property type="match status" value="1"/>
</dbReference>